<reference evidence="1 2" key="1">
    <citation type="journal article" date="2018" name="Environ. Microbiol.">
        <title>Isolation and genomic characterization of Novimethylophilus kurashikiensis gen. nov. sp. nov., a new lanthanide-dependent methylotrophic species of Methylophilaceae.</title>
        <authorList>
            <person name="Lv H."/>
            <person name="Sahin N."/>
            <person name="Tani A."/>
        </authorList>
    </citation>
    <scope>NUCLEOTIDE SEQUENCE [LARGE SCALE GENOMIC DNA]</scope>
    <source>
        <strain evidence="1 2">La2-4</strain>
    </source>
</reference>
<dbReference type="Proteomes" id="UP000245081">
    <property type="component" value="Unassembled WGS sequence"/>
</dbReference>
<dbReference type="EMBL" id="BDOQ01000010">
    <property type="protein sequence ID" value="GBG14813.1"/>
    <property type="molecule type" value="Genomic_DNA"/>
</dbReference>
<name>A0A2R5FD22_9PROT</name>
<dbReference type="RefSeq" id="WP_109015999.1">
    <property type="nucleotide sequence ID" value="NZ_BDOQ01000010.1"/>
</dbReference>
<accession>A0A2R5FD22</accession>
<evidence type="ECO:0000313" key="1">
    <source>
        <dbReference type="EMBL" id="GBG14813.1"/>
    </source>
</evidence>
<dbReference type="AlphaFoldDB" id="A0A2R5FD22"/>
<gene>
    <name evidence="1" type="ORF">NMK_2414</name>
</gene>
<organism evidence="1 2">
    <name type="scientific">Novimethylophilus kurashikiensis</name>
    <dbReference type="NCBI Taxonomy" id="1825523"/>
    <lineage>
        <taxon>Bacteria</taxon>
        <taxon>Pseudomonadati</taxon>
        <taxon>Pseudomonadota</taxon>
        <taxon>Betaproteobacteria</taxon>
        <taxon>Nitrosomonadales</taxon>
        <taxon>Methylophilaceae</taxon>
        <taxon>Novimethylophilus</taxon>
    </lineage>
</organism>
<protein>
    <submittedName>
        <fullName evidence="1">ABC transporter permease</fullName>
    </submittedName>
</protein>
<proteinExistence type="predicted"/>
<evidence type="ECO:0000313" key="2">
    <source>
        <dbReference type="Proteomes" id="UP000245081"/>
    </source>
</evidence>
<sequence>MGGNALSYTTVRLTDRNFHRFAADTVSKLRSLLPGRKISAIEAYRSKSDFGDLDVLVESSDYDPFKAAEALGAIEIVRNGPVTSIGVVVRPELGLLHGNVFQVDLIAIDEPSFDYAKGYFAFNDLGNLVGRIAHAMGVSHRHDGLYFYVRDGDYKFREICLTKDHALALAFLGFSLERFAQGFETLEEIFRFVGNSPFFNSDIFLLENRNAVSRVRDRKRKTYTAFLSWCELHHELPQFPFPEDKAAWQPRIEEYFPHFNHEHAAALQDLSNQRLAKEKFNGALVASLTGLEGKALGELMKRIKTSFGGPEALRSEVLGITEEALRQRILDTHTAMLNDRP</sequence>
<dbReference type="OrthoDB" id="8768438at2"/>
<comment type="caution">
    <text evidence="1">The sequence shown here is derived from an EMBL/GenBank/DDBJ whole genome shotgun (WGS) entry which is preliminary data.</text>
</comment>
<keyword evidence="2" id="KW-1185">Reference proteome</keyword>